<dbReference type="Gene3D" id="2.160.10.10">
    <property type="entry name" value="Hexapeptide repeat proteins"/>
    <property type="match status" value="1"/>
</dbReference>
<dbReference type="Proteomes" id="UP000285579">
    <property type="component" value="Unassembled WGS sequence"/>
</dbReference>
<dbReference type="PANTHER" id="PTHR43017">
    <property type="entry name" value="GALACTOSIDE O-ACETYLTRANSFERASE"/>
    <property type="match status" value="1"/>
</dbReference>
<sequence length="186" mass="20424">MNEKNKMLAGEWYDANNDKDLGTERMKAKDLCFDLNHLRPSDQAQRQEIITELLNYEPQSLELLSPFQADYGYNINLGQRVFINHDCYFMDCNKIVIGDNVFIGPNCGLYTAIHPLDYQSRNEGIEKALPINIGNNVWIGANVVVLPGVTIGEGAVIGAGSVVAKDIPANALALGTPAKTVSTINQ</sequence>
<comment type="similarity">
    <text evidence="1 5">Belongs to the transferase hexapeptide repeat family.</text>
</comment>
<evidence type="ECO:0000313" key="7">
    <source>
        <dbReference type="EMBL" id="RIM92211.1"/>
    </source>
</evidence>
<dbReference type="CDD" id="cd03357">
    <property type="entry name" value="LbH_MAT_GAT"/>
    <property type="match status" value="1"/>
</dbReference>
<evidence type="ECO:0000256" key="2">
    <source>
        <dbReference type="ARBA" id="ARBA00022679"/>
    </source>
</evidence>
<dbReference type="Pfam" id="PF00132">
    <property type="entry name" value="Hexapep"/>
    <property type="match status" value="1"/>
</dbReference>
<dbReference type="EMBL" id="QXUI01000005">
    <property type="protein sequence ID" value="RIM92211.1"/>
    <property type="molecule type" value="Genomic_DNA"/>
</dbReference>
<name>A0AAQ0LY65_STAXY</name>
<dbReference type="GO" id="GO:0008870">
    <property type="term" value="F:galactoside O-acetyltransferase activity"/>
    <property type="evidence" value="ECO:0007669"/>
    <property type="project" value="TreeGrafter"/>
</dbReference>
<keyword evidence="2 5" id="KW-0808">Transferase</keyword>
<dbReference type="Pfam" id="PF14602">
    <property type="entry name" value="Hexapep_2"/>
    <property type="match status" value="1"/>
</dbReference>
<protein>
    <recommendedName>
        <fullName evidence="5">Acetyltransferase</fullName>
        <ecNumber evidence="5">2.3.1.-</ecNumber>
    </recommendedName>
</protein>
<reference evidence="7 8" key="1">
    <citation type="journal article" date="2016" name="Front. Microbiol.">
        <title>Comprehensive Phylogenetic Analysis of Bovine Non-aureus Staphylococci Species Based on Whole-Genome Sequencing.</title>
        <authorList>
            <person name="Naushad S."/>
            <person name="Barkema H.W."/>
            <person name="Luby C."/>
            <person name="Condas L.A."/>
            <person name="Nobrega D.B."/>
            <person name="Carson D.A."/>
            <person name="De Buck J."/>
        </authorList>
    </citation>
    <scope>NUCLEOTIDE SEQUENCE [LARGE SCALE GENOMIC DNA]</scope>
    <source>
        <strain evidence="7 8">SNUC 1349</strain>
    </source>
</reference>
<dbReference type="AlphaFoldDB" id="A0AAQ0LY65"/>
<keyword evidence="3" id="KW-0677">Repeat</keyword>
<dbReference type="EC" id="2.3.1.-" evidence="5"/>
<dbReference type="PANTHER" id="PTHR43017:SF1">
    <property type="entry name" value="ACETYLTRANSFERASE YJL218W-RELATED"/>
    <property type="match status" value="1"/>
</dbReference>
<evidence type="ECO:0000256" key="1">
    <source>
        <dbReference type="ARBA" id="ARBA00007274"/>
    </source>
</evidence>
<dbReference type="Pfam" id="PF12464">
    <property type="entry name" value="Mac"/>
    <property type="match status" value="1"/>
</dbReference>
<gene>
    <name evidence="7" type="ORF">BU104_09360</name>
</gene>
<evidence type="ECO:0000256" key="4">
    <source>
        <dbReference type="ARBA" id="ARBA00023315"/>
    </source>
</evidence>
<dbReference type="InterPro" id="IPR018357">
    <property type="entry name" value="Hexapep_transf_CS"/>
</dbReference>
<organism evidence="7 8">
    <name type="scientific">Staphylococcus xylosus</name>
    <dbReference type="NCBI Taxonomy" id="1288"/>
    <lineage>
        <taxon>Bacteria</taxon>
        <taxon>Bacillati</taxon>
        <taxon>Bacillota</taxon>
        <taxon>Bacilli</taxon>
        <taxon>Bacillales</taxon>
        <taxon>Staphylococcaceae</taxon>
        <taxon>Staphylococcus</taxon>
    </lineage>
</organism>
<evidence type="ECO:0000313" key="8">
    <source>
        <dbReference type="Proteomes" id="UP000285579"/>
    </source>
</evidence>
<dbReference type="InterPro" id="IPR011004">
    <property type="entry name" value="Trimer_LpxA-like_sf"/>
</dbReference>
<feature type="domain" description="Maltose/galactoside acetyltransferase" evidence="6">
    <location>
        <begin position="4"/>
        <end position="59"/>
    </location>
</feature>
<keyword evidence="4 5" id="KW-0012">Acyltransferase</keyword>
<comment type="caution">
    <text evidence="7">The sequence shown here is derived from an EMBL/GenBank/DDBJ whole genome shotgun (WGS) entry which is preliminary data.</text>
</comment>
<dbReference type="SUPFAM" id="SSF51161">
    <property type="entry name" value="Trimeric LpxA-like enzymes"/>
    <property type="match status" value="1"/>
</dbReference>
<dbReference type="InterPro" id="IPR001451">
    <property type="entry name" value="Hexapep"/>
</dbReference>
<dbReference type="FunFam" id="2.160.10.10:FF:000008">
    <property type="entry name" value="Maltose O-acetyltransferase"/>
    <property type="match status" value="1"/>
</dbReference>
<proteinExistence type="inferred from homology"/>
<dbReference type="PROSITE" id="PS00101">
    <property type="entry name" value="HEXAPEP_TRANSFERASES"/>
    <property type="match status" value="1"/>
</dbReference>
<dbReference type="InterPro" id="IPR024688">
    <property type="entry name" value="Mac_dom"/>
</dbReference>
<dbReference type="InterPro" id="IPR039369">
    <property type="entry name" value="LacA-like"/>
</dbReference>
<accession>A0AAQ0LY65</accession>
<evidence type="ECO:0000256" key="3">
    <source>
        <dbReference type="ARBA" id="ARBA00022737"/>
    </source>
</evidence>
<evidence type="ECO:0000256" key="5">
    <source>
        <dbReference type="RuleBase" id="RU367021"/>
    </source>
</evidence>
<dbReference type="SMART" id="SM01266">
    <property type="entry name" value="Mac"/>
    <property type="match status" value="1"/>
</dbReference>
<evidence type="ECO:0000259" key="6">
    <source>
        <dbReference type="SMART" id="SM01266"/>
    </source>
</evidence>
<dbReference type="RefSeq" id="WP_107544532.1">
    <property type="nucleotide sequence ID" value="NZ_CP066721.1"/>
</dbReference>